<keyword evidence="2" id="KW-1185">Reference proteome</keyword>
<name>A0ABT5PH02_9PSED</name>
<accession>A0ABT5PH02</accession>
<dbReference type="Proteomes" id="UP001150531">
    <property type="component" value="Unassembled WGS sequence"/>
</dbReference>
<evidence type="ECO:0000313" key="2">
    <source>
        <dbReference type="Proteomes" id="UP001150531"/>
    </source>
</evidence>
<gene>
    <name evidence="1" type="ORF">M5G18_00720</name>
</gene>
<organism evidence="1 2">
    <name type="scientific">Pseudomonas aphyarum</name>
    <dbReference type="NCBI Taxonomy" id="2942629"/>
    <lineage>
        <taxon>Bacteria</taxon>
        <taxon>Pseudomonadati</taxon>
        <taxon>Pseudomonadota</taxon>
        <taxon>Gammaproteobacteria</taxon>
        <taxon>Pseudomonadales</taxon>
        <taxon>Pseudomonadaceae</taxon>
        <taxon>Pseudomonas</taxon>
    </lineage>
</organism>
<reference evidence="1" key="1">
    <citation type="submission" date="2022-05" db="EMBL/GenBank/DDBJ databases">
        <title>Novel Pseudomonas spp. Isolated from a Rainbow Trout Aquaculture Facility.</title>
        <authorList>
            <person name="Testerman T."/>
            <person name="Graf J."/>
        </authorList>
    </citation>
    <scope>NUCLEOTIDE SEQUENCE</scope>
    <source>
        <strain evidence="1">ID386</strain>
    </source>
</reference>
<evidence type="ECO:0000313" key="1">
    <source>
        <dbReference type="EMBL" id="MDD1123098.1"/>
    </source>
</evidence>
<dbReference type="RefSeq" id="WP_273896801.1">
    <property type="nucleotide sequence ID" value="NZ_JAMDGS010000001.1"/>
</dbReference>
<sequence>MAGSDISRIQHPEGELLNILQDLGALDWRRFGPRIAQTWNGREFEDAPGGLPWVAFRFAHEEDAVMKRLEAAVSSYEGLERWLLIAHVRESLPGTNWVVCLERSSLHNRQAANANLPVWQFLEQRNPGYVDLVYEDFNRLTAHVKACLRLHKL</sequence>
<proteinExistence type="predicted"/>
<comment type="caution">
    <text evidence="1">The sequence shown here is derived from an EMBL/GenBank/DDBJ whole genome shotgun (WGS) entry which is preliminary data.</text>
</comment>
<protein>
    <submittedName>
        <fullName evidence="1">Uncharacterized protein</fullName>
    </submittedName>
</protein>
<dbReference type="EMBL" id="JAMDGS010000001">
    <property type="protein sequence ID" value="MDD1123098.1"/>
    <property type="molecule type" value="Genomic_DNA"/>
</dbReference>